<dbReference type="AlphaFoldDB" id="A0A3D8RUB1"/>
<dbReference type="PANTHER" id="PTHR28262">
    <property type="entry name" value="DASH COMPLEX SUBUNIT SPC19"/>
    <property type="match status" value="1"/>
</dbReference>
<comment type="caution">
    <text evidence="13">The sequence shown here is derived from an EMBL/GenBank/DDBJ whole genome shotgun (WGS) entry which is preliminary data.</text>
</comment>
<evidence type="ECO:0000256" key="8">
    <source>
        <dbReference type="ARBA" id="ARBA00022838"/>
    </source>
</evidence>
<evidence type="ECO:0000256" key="1">
    <source>
        <dbReference type="ARBA" id="ARBA00004123"/>
    </source>
</evidence>
<sequence>MSTSTSNASLAASVTALRSSLSLLDSSITILDSGIHDFPRMKKVLSSTRHFELLPQSTLQTAQATLAAELTPAIATLLNRSEAHVAKMQRREQALIAKAELQEGRLEQGGSRGEGLKRKKSMEGRIAKVARIGGIGGEEKVMRLKALRQKKERLGYAVERLGLQSQQRQRQLRKSVAATKDA</sequence>
<name>A0A3D8RUB1_9HELO</name>
<comment type="similarity">
    <text evidence="4">Belongs to the DASH complex SPC19 family.</text>
</comment>
<evidence type="ECO:0000256" key="5">
    <source>
        <dbReference type="ARBA" id="ARBA00016329"/>
    </source>
</evidence>
<dbReference type="EMBL" id="PDLM01000005">
    <property type="protein sequence ID" value="RDW77649.1"/>
    <property type="molecule type" value="Genomic_DNA"/>
</dbReference>
<dbReference type="GO" id="GO:0008608">
    <property type="term" value="P:attachment of spindle microtubules to kinetochore"/>
    <property type="evidence" value="ECO:0007669"/>
    <property type="project" value="InterPro"/>
</dbReference>
<evidence type="ECO:0000256" key="12">
    <source>
        <dbReference type="ARBA" id="ARBA00032583"/>
    </source>
</evidence>
<evidence type="ECO:0000256" key="9">
    <source>
        <dbReference type="ARBA" id="ARBA00023212"/>
    </source>
</evidence>
<reference evidence="13 14" key="1">
    <citation type="journal article" date="2018" name="IMA Fungus">
        <title>IMA Genome-F 9: Draft genome sequence of Annulohypoxylon stygium, Aspergillus mulundensis, Berkeleyomyces basicola (syn. Thielaviopsis basicola), Ceratocystis smalleyi, two Cercospora beticola strains, Coleophoma cylindrospora, Fusarium fracticaudum, Phialophora cf. hyalina, and Morchella septimelata.</title>
        <authorList>
            <person name="Wingfield B.D."/>
            <person name="Bills G.F."/>
            <person name="Dong Y."/>
            <person name="Huang W."/>
            <person name="Nel W.J."/>
            <person name="Swalarsk-Parry B.S."/>
            <person name="Vaghefi N."/>
            <person name="Wilken P.M."/>
            <person name="An Z."/>
            <person name="de Beer Z.W."/>
            <person name="De Vos L."/>
            <person name="Chen L."/>
            <person name="Duong T.A."/>
            <person name="Gao Y."/>
            <person name="Hammerbacher A."/>
            <person name="Kikkert J.R."/>
            <person name="Li Y."/>
            <person name="Li H."/>
            <person name="Li K."/>
            <person name="Li Q."/>
            <person name="Liu X."/>
            <person name="Ma X."/>
            <person name="Naidoo K."/>
            <person name="Pethybridge S.J."/>
            <person name="Sun J."/>
            <person name="Steenkamp E.T."/>
            <person name="van der Nest M.A."/>
            <person name="van Wyk S."/>
            <person name="Wingfield M.J."/>
            <person name="Xiong C."/>
            <person name="Yue Q."/>
            <person name="Zhang X."/>
        </authorList>
    </citation>
    <scope>NUCLEOTIDE SEQUENCE [LARGE SCALE GENOMIC DNA]</scope>
    <source>
        <strain evidence="13 14">BP6252</strain>
    </source>
</reference>
<dbReference type="Proteomes" id="UP000256645">
    <property type="component" value="Unassembled WGS sequence"/>
</dbReference>
<keyword evidence="14" id="KW-1185">Reference proteome</keyword>
<dbReference type="InterPro" id="IPR013251">
    <property type="entry name" value="DASH_Spc19"/>
</dbReference>
<dbReference type="Pfam" id="PF08287">
    <property type="entry name" value="DASH_Spc19"/>
    <property type="match status" value="1"/>
</dbReference>
<keyword evidence="11" id="KW-0137">Centromere</keyword>
<keyword evidence="9" id="KW-0206">Cytoskeleton</keyword>
<dbReference type="GO" id="GO:0005876">
    <property type="term" value="C:spindle microtubule"/>
    <property type="evidence" value="ECO:0007669"/>
    <property type="project" value="InterPro"/>
</dbReference>
<organism evidence="13 14">
    <name type="scientific">Coleophoma cylindrospora</name>
    <dbReference type="NCBI Taxonomy" id="1849047"/>
    <lineage>
        <taxon>Eukaryota</taxon>
        <taxon>Fungi</taxon>
        <taxon>Dikarya</taxon>
        <taxon>Ascomycota</taxon>
        <taxon>Pezizomycotina</taxon>
        <taxon>Leotiomycetes</taxon>
        <taxon>Helotiales</taxon>
        <taxon>Dermateaceae</taxon>
        <taxon>Coleophoma</taxon>
    </lineage>
</organism>
<evidence type="ECO:0000256" key="4">
    <source>
        <dbReference type="ARBA" id="ARBA00008952"/>
    </source>
</evidence>
<keyword evidence="8" id="KW-0995">Kinetochore</keyword>
<comment type="subcellular location">
    <subcellularLocation>
        <location evidence="3">Chromosome</location>
        <location evidence="3">Centromere</location>
        <location evidence="3">Kinetochore</location>
    </subcellularLocation>
    <subcellularLocation>
        <location evidence="2">Cytoplasm</location>
        <location evidence="2">Cytoskeleton</location>
        <location evidence="2">Spindle</location>
    </subcellularLocation>
    <subcellularLocation>
        <location evidence="1">Nucleus</location>
    </subcellularLocation>
</comment>
<evidence type="ECO:0000256" key="3">
    <source>
        <dbReference type="ARBA" id="ARBA00004629"/>
    </source>
</evidence>
<proteinExistence type="inferred from homology"/>
<keyword evidence="7" id="KW-0963">Cytoplasm</keyword>
<protein>
    <recommendedName>
        <fullName evidence="5">DASH complex subunit SPC19</fullName>
    </recommendedName>
    <alternativeName>
        <fullName evidence="12">Outer kinetochore protein SPC19</fullName>
    </alternativeName>
</protein>
<dbReference type="OrthoDB" id="3361333at2759"/>
<evidence type="ECO:0000256" key="6">
    <source>
        <dbReference type="ARBA" id="ARBA00022454"/>
    </source>
</evidence>
<gene>
    <name evidence="13" type="ORF">BP6252_05702</name>
</gene>
<evidence type="ECO:0000256" key="11">
    <source>
        <dbReference type="ARBA" id="ARBA00023328"/>
    </source>
</evidence>
<evidence type="ECO:0000256" key="7">
    <source>
        <dbReference type="ARBA" id="ARBA00022490"/>
    </source>
</evidence>
<evidence type="ECO:0000313" key="13">
    <source>
        <dbReference type="EMBL" id="RDW77649.1"/>
    </source>
</evidence>
<evidence type="ECO:0000313" key="14">
    <source>
        <dbReference type="Proteomes" id="UP000256645"/>
    </source>
</evidence>
<keyword evidence="10" id="KW-0539">Nucleus</keyword>
<evidence type="ECO:0000256" key="2">
    <source>
        <dbReference type="ARBA" id="ARBA00004186"/>
    </source>
</evidence>
<keyword evidence="6" id="KW-0158">Chromosome</keyword>
<accession>A0A3D8RUB1</accession>
<dbReference type="GO" id="GO:0042729">
    <property type="term" value="C:DASH complex"/>
    <property type="evidence" value="ECO:0007669"/>
    <property type="project" value="InterPro"/>
</dbReference>
<evidence type="ECO:0000256" key="10">
    <source>
        <dbReference type="ARBA" id="ARBA00023242"/>
    </source>
</evidence>
<dbReference type="PANTHER" id="PTHR28262:SF1">
    <property type="entry name" value="DASH COMPLEX SUBUNIT SPC19"/>
    <property type="match status" value="1"/>
</dbReference>
<dbReference type="STRING" id="1849047.A0A3D8RUB1"/>